<gene>
    <name evidence="9" type="ORF">ACFFMS_28010</name>
</gene>
<organism evidence="9 10">
    <name type="scientific">Ectobacillus funiculus</name>
    <dbReference type="NCBI Taxonomy" id="137993"/>
    <lineage>
        <taxon>Bacteria</taxon>
        <taxon>Bacillati</taxon>
        <taxon>Bacillota</taxon>
        <taxon>Bacilli</taxon>
        <taxon>Bacillales</taxon>
        <taxon>Bacillaceae</taxon>
        <taxon>Ectobacillus</taxon>
    </lineage>
</organism>
<dbReference type="SUPFAM" id="SSF103473">
    <property type="entry name" value="MFS general substrate transporter"/>
    <property type="match status" value="1"/>
</dbReference>
<dbReference type="PROSITE" id="PS50850">
    <property type="entry name" value="MFS"/>
    <property type="match status" value="1"/>
</dbReference>
<evidence type="ECO:0000259" key="8">
    <source>
        <dbReference type="PROSITE" id="PS50850"/>
    </source>
</evidence>
<feature type="domain" description="Major facilitator superfamily (MFS) profile" evidence="8">
    <location>
        <begin position="6"/>
        <end position="384"/>
    </location>
</feature>
<evidence type="ECO:0000256" key="4">
    <source>
        <dbReference type="ARBA" id="ARBA00022692"/>
    </source>
</evidence>
<dbReference type="PANTHER" id="PTHR43124:SF3">
    <property type="entry name" value="CHLORAMPHENICOL EFFLUX PUMP RV0191"/>
    <property type="match status" value="1"/>
</dbReference>
<evidence type="ECO:0000256" key="7">
    <source>
        <dbReference type="SAM" id="Phobius"/>
    </source>
</evidence>
<dbReference type="InterPro" id="IPR011701">
    <property type="entry name" value="MFS"/>
</dbReference>
<keyword evidence="6 7" id="KW-0472">Membrane</keyword>
<keyword evidence="3" id="KW-1003">Cell membrane</keyword>
<evidence type="ECO:0000256" key="1">
    <source>
        <dbReference type="ARBA" id="ARBA00004651"/>
    </source>
</evidence>
<evidence type="ECO:0000256" key="3">
    <source>
        <dbReference type="ARBA" id="ARBA00022475"/>
    </source>
</evidence>
<evidence type="ECO:0000256" key="6">
    <source>
        <dbReference type="ARBA" id="ARBA00023136"/>
    </source>
</evidence>
<dbReference type="Pfam" id="PF07690">
    <property type="entry name" value="MFS_1"/>
    <property type="match status" value="1"/>
</dbReference>
<feature type="transmembrane region" description="Helical" evidence="7">
    <location>
        <begin position="355"/>
        <end position="376"/>
    </location>
</feature>
<feature type="transmembrane region" description="Helical" evidence="7">
    <location>
        <begin position="205"/>
        <end position="229"/>
    </location>
</feature>
<dbReference type="PRINTS" id="PR01035">
    <property type="entry name" value="TCRTETA"/>
</dbReference>
<dbReference type="InterPro" id="IPR036259">
    <property type="entry name" value="MFS_trans_sf"/>
</dbReference>
<dbReference type="PANTHER" id="PTHR43124">
    <property type="entry name" value="PURINE EFFLUX PUMP PBUE"/>
    <property type="match status" value="1"/>
</dbReference>
<name>A0ABV5WN78_9BACI</name>
<feature type="transmembrane region" description="Helical" evidence="7">
    <location>
        <begin position="241"/>
        <end position="264"/>
    </location>
</feature>
<dbReference type="CDD" id="cd17490">
    <property type="entry name" value="MFS_YxlH_like"/>
    <property type="match status" value="1"/>
</dbReference>
<feature type="transmembrane region" description="Helical" evidence="7">
    <location>
        <begin position="158"/>
        <end position="179"/>
    </location>
</feature>
<feature type="transmembrane region" description="Helical" evidence="7">
    <location>
        <begin position="276"/>
        <end position="298"/>
    </location>
</feature>
<feature type="transmembrane region" description="Helical" evidence="7">
    <location>
        <begin position="96"/>
        <end position="118"/>
    </location>
</feature>
<evidence type="ECO:0000313" key="9">
    <source>
        <dbReference type="EMBL" id="MFB9762076.1"/>
    </source>
</evidence>
<evidence type="ECO:0000313" key="10">
    <source>
        <dbReference type="Proteomes" id="UP001589609"/>
    </source>
</evidence>
<proteinExistence type="predicted"/>
<feature type="transmembrane region" description="Helical" evidence="7">
    <location>
        <begin position="130"/>
        <end position="152"/>
    </location>
</feature>
<keyword evidence="4 7" id="KW-0812">Transmembrane</keyword>
<comment type="caution">
    <text evidence="9">The sequence shown here is derived from an EMBL/GenBank/DDBJ whole genome shotgun (WGS) entry which is preliminary data.</text>
</comment>
<keyword evidence="5 7" id="KW-1133">Transmembrane helix</keyword>
<keyword evidence="2" id="KW-0813">Transport</keyword>
<evidence type="ECO:0000256" key="5">
    <source>
        <dbReference type="ARBA" id="ARBA00022989"/>
    </source>
</evidence>
<dbReference type="InterPro" id="IPR050189">
    <property type="entry name" value="MFS_Efflux_Transporters"/>
</dbReference>
<feature type="transmembrane region" description="Helical" evidence="7">
    <location>
        <begin position="9"/>
        <end position="32"/>
    </location>
</feature>
<protein>
    <submittedName>
        <fullName evidence="9">MFS transporter</fullName>
    </submittedName>
</protein>
<accession>A0ABV5WN78</accession>
<feature type="transmembrane region" description="Helical" evidence="7">
    <location>
        <begin position="304"/>
        <end position="323"/>
    </location>
</feature>
<comment type="subcellular location">
    <subcellularLocation>
        <location evidence="1">Cell membrane</location>
        <topology evidence="1">Multi-pass membrane protein</topology>
    </subcellularLocation>
</comment>
<feature type="transmembrane region" description="Helical" evidence="7">
    <location>
        <begin position="72"/>
        <end position="90"/>
    </location>
</feature>
<dbReference type="Proteomes" id="UP001589609">
    <property type="component" value="Unassembled WGS sequence"/>
</dbReference>
<dbReference type="RefSeq" id="WP_379952086.1">
    <property type="nucleotide sequence ID" value="NZ_JBHMAF010000196.1"/>
</dbReference>
<dbReference type="InterPro" id="IPR020846">
    <property type="entry name" value="MFS_dom"/>
</dbReference>
<sequence length="395" mass="42242">MELKRNRVIFYVSTVAFWFSMYTYVPVLAPYVEHTGGSLFFVGLVLGSYGLTQMLLRVPLGIWSDRIGKRKVFILLGMLCATLSSLGFTFDSSPLSALIFRALAGVAASSWVLFTVLFSSYFPREEAAKAMGLISFFNSIGQMLATASGGYFAEHYGWHAPFFLGAAVGGIGLFAAFFIQEEKMSEQRQPVAVGDLFRVGKQWSLLSISLIAVLAQSIVFTTMFGFTPLHAASLGASKGELGILALLTTLPNAIAGYISGSIVVRKIGEKQTVMLGFVLSAVCTISIPFTTSFGMLLFSQACNGFGQGLIFPVLLALAIRNVSPEQRATAMGFFQAIFSLGMFGGPLLAGGIGDVFGLTGGFLFTGVLSLVGAVLASRWIASPALYQEPAKKRAT</sequence>
<feature type="transmembrane region" description="Helical" evidence="7">
    <location>
        <begin position="38"/>
        <end position="60"/>
    </location>
</feature>
<reference evidence="9 10" key="1">
    <citation type="submission" date="2024-09" db="EMBL/GenBank/DDBJ databases">
        <authorList>
            <person name="Sun Q."/>
            <person name="Mori K."/>
        </authorList>
    </citation>
    <scope>NUCLEOTIDE SEQUENCE [LARGE SCALE GENOMIC DNA]</scope>
    <source>
        <strain evidence="9 10">JCM 11201</strain>
    </source>
</reference>
<feature type="transmembrane region" description="Helical" evidence="7">
    <location>
        <begin position="330"/>
        <end position="349"/>
    </location>
</feature>
<dbReference type="Gene3D" id="1.20.1250.20">
    <property type="entry name" value="MFS general substrate transporter like domains"/>
    <property type="match status" value="1"/>
</dbReference>
<dbReference type="InterPro" id="IPR001958">
    <property type="entry name" value="Tet-R_TetA/multi-R_MdtG-like"/>
</dbReference>
<dbReference type="EMBL" id="JBHMAF010000196">
    <property type="protein sequence ID" value="MFB9762076.1"/>
    <property type="molecule type" value="Genomic_DNA"/>
</dbReference>
<keyword evidence="10" id="KW-1185">Reference proteome</keyword>
<evidence type="ECO:0000256" key="2">
    <source>
        <dbReference type="ARBA" id="ARBA00022448"/>
    </source>
</evidence>